<dbReference type="RefSeq" id="WP_058356367.1">
    <property type="nucleotide sequence ID" value="NZ_CABKVG010000009.1"/>
</dbReference>
<sequence>MVQNIFGSEFEDDLTGSVGNDTIYGYGGNDVLRGGLGNDVLIGGEGADTYVYAGDWGQDVITDGGSENHIFFRDVTLADLKFEQVGMDLLIRKIGTDEHITISNQFRWLDENWQDFLLTDNVISHWEFADGLVLNAQQIHRLLENSHYQNLYQTRINNVNNQEEIHGSTASEAIYGNARNDVIFGGGGSDTLIGGSGADTYVVSTLFSAPATESETIKIIDGQANNHIYFNRSLLSDVVFMRGNLNAEDLHVLSTKGFEGRQAVTIYGQYDNYNDWDGKSVVNWEFADGQILKSSHIEVLTKMLFKTGQGNDDNIWDDGRLVGSNGNDEIYGTEHHEILFGQYGNDVLNGGAGDDVLVGGVGADTYVFNGNWGQDHIMDFNADNHMYFRDVNAKDVAFVRDGEDLLIHKLNSSEQIRIMGQFKNGTDTAAQVIVNWEFADGQIFKASDVNAVTQMTNAMAAMGNTDGTAIASNINTQTDIQLAAA</sequence>
<gene>
    <name evidence="3" type="ORF">LVJ82_11970</name>
</gene>
<dbReference type="Gene3D" id="2.150.10.10">
    <property type="entry name" value="Serralysin-like metalloprotease, C-terminal"/>
    <property type="match status" value="3"/>
</dbReference>
<evidence type="ECO:0000313" key="3">
    <source>
        <dbReference type="EMBL" id="UOO88202.1"/>
    </source>
</evidence>
<dbReference type="PANTHER" id="PTHR38340">
    <property type="entry name" value="S-LAYER PROTEIN"/>
    <property type="match status" value="1"/>
</dbReference>
<evidence type="ECO:0000256" key="1">
    <source>
        <dbReference type="ARBA" id="ARBA00004613"/>
    </source>
</evidence>
<accession>A0ABY4DY20</accession>
<keyword evidence="2" id="KW-0964">Secreted</keyword>
<dbReference type="InterPro" id="IPR011049">
    <property type="entry name" value="Serralysin-like_metalloprot_C"/>
</dbReference>
<dbReference type="EMBL" id="CP091511">
    <property type="protein sequence ID" value="UOO88202.1"/>
    <property type="molecule type" value="Genomic_DNA"/>
</dbReference>
<dbReference type="InterPro" id="IPR018511">
    <property type="entry name" value="Hemolysin-typ_Ca-bd_CS"/>
</dbReference>
<protein>
    <submittedName>
        <fullName evidence="3">Calcium-binding protein</fullName>
    </submittedName>
</protein>
<dbReference type="PRINTS" id="PR00313">
    <property type="entry name" value="CABNDNGRPT"/>
</dbReference>
<dbReference type="PROSITE" id="PS00330">
    <property type="entry name" value="HEMOLYSIN_CALCIUM"/>
    <property type="match status" value="4"/>
</dbReference>
<evidence type="ECO:0000256" key="2">
    <source>
        <dbReference type="ARBA" id="ARBA00022525"/>
    </source>
</evidence>
<organism evidence="3 4">
    <name type="scientific">Vitreoscilla massiliensis</name>
    <dbReference type="NCBI Taxonomy" id="1689272"/>
    <lineage>
        <taxon>Bacteria</taxon>
        <taxon>Pseudomonadati</taxon>
        <taxon>Pseudomonadota</taxon>
        <taxon>Betaproteobacteria</taxon>
        <taxon>Neisseriales</taxon>
        <taxon>Neisseriaceae</taxon>
        <taxon>Vitreoscilla</taxon>
    </lineage>
</organism>
<dbReference type="Pfam" id="PF00353">
    <property type="entry name" value="HemolysinCabind"/>
    <property type="match status" value="3"/>
</dbReference>
<dbReference type="PANTHER" id="PTHR38340:SF1">
    <property type="entry name" value="S-LAYER PROTEIN"/>
    <property type="match status" value="1"/>
</dbReference>
<keyword evidence="4" id="KW-1185">Reference proteome</keyword>
<comment type="subcellular location">
    <subcellularLocation>
        <location evidence="1">Secreted</location>
    </subcellularLocation>
</comment>
<proteinExistence type="predicted"/>
<dbReference type="InterPro" id="IPR050557">
    <property type="entry name" value="RTX_toxin/Mannuronan_C5-epim"/>
</dbReference>
<name>A0ABY4DY20_9NEIS</name>
<evidence type="ECO:0000313" key="4">
    <source>
        <dbReference type="Proteomes" id="UP000832011"/>
    </source>
</evidence>
<dbReference type="SUPFAM" id="SSF51120">
    <property type="entry name" value="beta-Roll"/>
    <property type="match status" value="3"/>
</dbReference>
<dbReference type="Proteomes" id="UP000832011">
    <property type="component" value="Chromosome"/>
</dbReference>
<reference evidence="3 4" key="1">
    <citation type="journal article" date="2022" name="Res Sq">
        <title>Evolution of multicellular longitudinally dividing oral cavity symbionts (Neisseriaceae).</title>
        <authorList>
            <person name="Nyongesa S."/>
            <person name="Weber P."/>
            <person name="Bernet E."/>
            <person name="Pullido F."/>
            <person name="Nieckarz M."/>
            <person name="Delaby M."/>
            <person name="Nieves C."/>
            <person name="Viehboeck T."/>
            <person name="Krause N."/>
            <person name="Rivera-Millot A."/>
            <person name="Nakamura A."/>
            <person name="Vischer N."/>
            <person name="VanNieuwenhze M."/>
            <person name="Brun Y."/>
            <person name="Cava F."/>
            <person name="Bulgheresi S."/>
            <person name="Veyrier F."/>
        </authorList>
    </citation>
    <scope>NUCLEOTIDE SEQUENCE [LARGE SCALE GENOMIC DNA]</scope>
    <source>
        <strain evidence="3 4">SN4</strain>
    </source>
</reference>
<dbReference type="InterPro" id="IPR001343">
    <property type="entry name" value="Hemolysn_Ca-bd"/>
</dbReference>